<evidence type="ECO:0000256" key="2">
    <source>
        <dbReference type="SAM" id="Phobius"/>
    </source>
</evidence>
<protein>
    <submittedName>
        <fullName evidence="3">Uncharacterized protein</fullName>
    </submittedName>
</protein>
<feature type="region of interest" description="Disordered" evidence="1">
    <location>
        <begin position="24"/>
        <end position="47"/>
    </location>
</feature>
<organism evidence="3 4">
    <name type="scientific">Streptosporangium roseum (strain ATCC 12428 / DSM 43021 / JCM 3005 / KCTC 9067 / NCIMB 10171 / NRRL 2505 / NI 9100)</name>
    <dbReference type="NCBI Taxonomy" id="479432"/>
    <lineage>
        <taxon>Bacteria</taxon>
        <taxon>Bacillati</taxon>
        <taxon>Actinomycetota</taxon>
        <taxon>Actinomycetes</taxon>
        <taxon>Streptosporangiales</taxon>
        <taxon>Streptosporangiaceae</taxon>
        <taxon>Streptosporangium</taxon>
    </lineage>
</organism>
<accession>D2AYA9</accession>
<dbReference type="STRING" id="479432.Sros_4217"/>
<evidence type="ECO:0000256" key="1">
    <source>
        <dbReference type="SAM" id="MobiDB-lite"/>
    </source>
</evidence>
<dbReference type="EMBL" id="CP001814">
    <property type="protein sequence ID" value="ACZ87119.1"/>
    <property type="molecule type" value="Genomic_DNA"/>
</dbReference>
<dbReference type="HOGENOM" id="CLU_132127_0_0_11"/>
<keyword evidence="2" id="KW-0472">Membrane</keyword>
<feature type="transmembrane region" description="Helical" evidence="2">
    <location>
        <begin position="122"/>
        <end position="143"/>
    </location>
</feature>
<keyword evidence="4" id="KW-1185">Reference proteome</keyword>
<proteinExistence type="predicted"/>
<dbReference type="Proteomes" id="UP000002029">
    <property type="component" value="Chromosome"/>
</dbReference>
<feature type="transmembrane region" description="Helical" evidence="2">
    <location>
        <begin position="90"/>
        <end position="110"/>
    </location>
</feature>
<feature type="transmembrane region" description="Helical" evidence="2">
    <location>
        <begin position="149"/>
        <end position="167"/>
    </location>
</feature>
<gene>
    <name evidence="3" type="ordered locus">Sros_4217</name>
</gene>
<dbReference type="Pfam" id="PF19545">
    <property type="entry name" value="DUF6069"/>
    <property type="match status" value="1"/>
</dbReference>
<dbReference type="KEGG" id="sro:Sros_4217"/>
<evidence type="ECO:0000313" key="4">
    <source>
        <dbReference type="Proteomes" id="UP000002029"/>
    </source>
</evidence>
<feature type="transmembrane region" description="Helical" evidence="2">
    <location>
        <begin position="53"/>
        <end position="70"/>
    </location>
</feature>
<dbReference type="eggNOG" id="ENOG50339R5">
    <property type="taxonomic scope" value="Bacteria"/>
</dbReference>
<reference evidence="3 4" key="1">
    <citation type="journal article" date="2010" name="Stand. Genomic Sci.">
        <title>Complete genome sequence of Streptosporangium roseum type strain (NI 9100).</title>
        <authorList>
            <person name="Nolan M."/>
            <person name="Sikorski J."/>
            <person name="Jando M."/>
            <person name="Lucas S."/>
            <person name="Lapidus A."/>
            <person name="Glavina Del Rio T."/>
            <person name="Chen F."/>
            <person name="Tice H."/>
            <person name="Pitluck S."/>
            <person name="Cheng J.F."/>
            <person name="Chertkov O."/>
            <person name="Sims D."/>
            <person name="Meincke L."/>
            <person name="Brettin T."/>
            <person name="Han C."/>
            <person name="Detter J.C."/>
            <person name="Bruce D."/>
            <person name="Goodwin L."/>
            <person name="Land M."/>
            <person name="Hauser L."/>
            <person name="Chang Y.J."/>
            <person name="Jeffries C.D."/>
            <person name="Ivanova N."/>
            <person name="Mavromatis K."/>
            <person name="Mikhailova N."/>
            <person name="Chen A."/>
            <person name="Palaniappan K."/>
            <person name="Chain P."/>
            <person name="Rohde M."/>
            <person name="Goker M."/>
            <person name="Bristow J."/>
            <person name="Eisen J.A."/>
            <person name="Markowitz V."/>
            <person name="Hugenholtz P."/>
            <person name="Kyrpides N.C."/>
            <person name="Klenk H.P."/>
        </authorList>
    </citation>
    <scope>NUCLEOTIDE SEQUENCE [LARGE SCALE GENOMIC DNA]</scope>
    <source>
        <strain evidence="4">ATCC 12428 / DSM 43021 / JCM 3005 / NI 9100</strain>
    </source>
</reference>
<dbReference type="AlphaFoldDB" id="D2AYA9"/>
<sequence>MDVNQTGPAAATIGGWLAGRPAPSFERGKHMSGETTPTRSVPGRAGGGATRRALTVAGATAAALALWTLAGPVAGIDLTVRLGEGVQPVGPGAVVVASLLAGLAGWALLASLERITKRPGRTWTVIAVVVLALSLAGPLGGAVGTASTVTLAGMHLIVAAVLIPGLGRPARGA</sequence>
<keyword evidence="2" id="KW-0812">Transmembrane</keyword>
<evidence type="ECO:0000313" key="3">
    <source>
        <dbReference type="EMBL" id="ACZ87119.1"/>
    </source>
</evidence>
<dbReference type="InterPro" id="IPR045713">
    <property type="entry name" value="DUF6069"/>
</dbReference>
<name>D2AYA9_STRRD</name>
<keyword evidence="2" id="KW-1133">Transmembrane helix</keyword>